<dbReference type="Pfam" id="PF00561">
    <property type="entry name" value="Abhydrolase_1"/>
    <property type="match status" value="1"/>
</dbReference>
<dbReference type="Proteomes" id="UP001153642">
    <property type="component" value="Unassembled WGS sequence"/>
</dbReference>
<dbReference type="InterPro" id="IPR029058">
    <property type="entry name" value="AB_hydrolase_fold"/>
</dbReference>
<dbReference type="Gene3D" id="3.40.50.1820">
    <property type="entry name" value="alpha/beta hydrolase"/>
    <property type="match status" value="1"/>
</dbReference>
<reference evidence="2" key="1">
    <citation type="submission" date="2022-11" db="EMBL/GenBank/DDBJ databases">
        <title>High-quality draft genome sequence of Galbibacter sp. strain CMA-7.</title>
        <authorList>
            <person name="Wei L."/>
            <person name="Dong C."/>
            <person name="Shao Z."/>
        </authorList>
    </citation>
    <scope>NUCLEOTIDE SEQUENCE</scope>
    <source>
        <strain evidence="2">CMA-7</strain>
    </source>
</reference>
<accession>A0ABT6FRE8</accession>
<evidence type="ECO:0000313" key="3">
    <source>
        <dbReference type="Proteomes" id="UP001153642"/>
    </source>
</evidence>
<organism evidence="2 3">
    <name type="scientific">Galbibacter pacificus</name>
    <dbReference type="NCBI Taxonomy" id="2996052"/>
    <lineage>
        <taxon>Bacteria</taxon>
        <taxon>Pseudomonadati</taxon>
        <taxon>Bacteroidota</taxon>
        <taxon>Flavobacteriia</taxon>
        <taxon>Flavobacteriales</taxon>
        <taxon>Flavobacteriaceae</taxon>
        <taxon>Galbibacter</taxon>
    </lineage>
</organism>
<name>A0ABT6FRE8_9FLAO</name>
<feature type="domain" description="AB hydrolase-1" evidence="1">
    <location>
        <begin position="43"/>
        <end position="294"/>
    </location>
</feature>
<dbReference type="PANTHER" id="PTHR43433:SF5">
    <property type="entry name" value="AB HYDROLASE-1 DOMAIN-CONTAINING PROTEIN"/>
    <property type="match status" value="1"/>
</dbReference>
<dbReference type="InterPro" id="IPR050471">
    <property type="entry name" value="AB_hydrolase"/>
</dbReference>
<keyword evidence="2" id="KW-0378">Hydrolase</keyword>
<protein>
    <submittedName>
        <fullName evidence="2">Alpha/beta hydrolase</fullName>
    </submittedName>
</protein>
<dbReference type="RefSeq" id="WP_277899046.1">
    <property type="nucleotide sequence ID" value="NZ_JAPMUA010000002.1"/>
</dbReference>
<evidence type="ECO:0000259" key="1">
    <source>
        <dbReference type="Pfam" id="PF00561"/>
    </source>
</evidence>
<dbReference type="GO" id="GO:0016787">
    <property type="term" value="F:hydrolase activity"/>
    <property type="evidence" value="ECO:0007669"/>
    <property type="project" value="UniProtKB-KW"/>
</dbReference>
<dbReference type="InterPro" id="IPR000073">
    <property type="entry name" value="AB_hydrolase_1"/>
</dbReference>
<dbReference type="PANTHER" id="PTHR43433">
    <property type="entry name" value="HYDROLASE, ALPHA/BETA FOLD FAMILY PROTEIN"/>
    <property type="match status" value="1"/>
</dbReference>
<sequence length="318" mass="34607">MKSNLLTAVLVFYTAISIGQTKYASINGLKIAYETLGESDQQPIILINGTGACMSDWPKEFCNQLVENGYFVIRFDNRDSGLSSKFDSLGKPNWEKIMPYIGKCSGATLPYSISDMSKDVTGLMDYLKIEKAIICGISMGGAIAQIIAINNPDYVEALICIASTTGNPARLPSDPKIIQALSAPPPATDDPDSLAGHMVAIYKVLGSTDKEGVLLKKAKARIQRCWYPEGTERQVAAITIGDYCDRRSALSKLKVPTLVLHGGKDPLIPVEEARSLHEAIPQSKLIIVKGLGHDLSNKFIPGIFRSINTWLLSHYSSN</sequence>
<keyword evidence="3" id="KW-1185">Reference proteome</keyword>
<dbReference type="SUPFAM" id="SSF53474">
    <property type="entry name" value="alpha/beta-Hydrolases"/>
    <property type="match status" value="1"/>
</dbReference>
<comment type="caution">
    <text evidence="2">The sequence shown here is derived from an EMBL/GenBank/DDBJ whole genome shotgun (WGS) entry which is preliminary data.</text>
</comment>
<proteinExistence type="predicted"/>
<dbReference type="EMBL" id="JAPMUA010000002">
    <property type="protein sequence ID" value="MDG3585697.1"/>
    <property type="molecule type" value="Genomic_DNA"/>
</dbReference>
<evidence type="ECO:0000313" key="2">
    <source>
        <dbReference type="EMBL" id="MDG3585697.1"/>
    </source>
</evidence>
<gene>
    <name evidence="2" type="ORF">OSR52_07430</name>
</gene>